<evidence type="ECO:0008006" key="3">
    <source>
        <dbReference type="Google" id="ProtNLM"/>
    </source>
</evidence>
<dbReference type="EMBL" id="JAGTJR010000015">
    <property type="protein sequence ID" value="KAH7048464.1"/>
    <property type="molecule type" value="Genomic_DNA"/>
</dbReference>
<accession>A0ABQ8G916</accession>
<sequence>MHLTRSSLGVLSISLFSARLFNFFFPCVRLHVSNSGLIPCTRPLPDVRLRIPLKSGRAVRFLCPYSTYAP</sequence>
<comment type="caution">
    <text evidence="1">The sequence shown here is derived from an EMBL/GenBank/DDBJ whole genome shotgun (WGS) entry which is preliminary data.</text>
</comment>
<dbReference type="Proteomes" id="UP000774617">
    <property type="component" value="Unassembled WGS sequence"/>
</dbReference>
<evidence type="ECO:0000313" key="2">
    <source>
        <dbReference type="Proteomes" id="UP000774617"/>
    </source>
</evidence>
<keyword evidence="2" id="KW-1185">Reference proteome</keyword>
<reference evidence="1 2" key="1">
    <citation type="journal article" date="2021" name="Nat. Commun.">
        <title>Genetic determinants of endophytism in the Arabidopsis root mycobiome.</title>
        <authorList>
            <person name="Mesny F."/>
            <person name="Miyauchi S."/>
            <person name="Thiergart T."/>
            <person name="Pickel B."/>
            <person name="Atanasova L."/>
            <person name="Karlsson M."/>
            <person name="Huettel B."/>
            <person name="Barry K.W."/>
            <person name="Haridas S."/>
            <person name="Chen C."/>
            <person name="Bauer D."/>
            <person name="Andreopoulos W."/>
            <person name="Pangilinan J."/>
            <person name="LaButti K."/>
            <person name="Riley R."/>
            <person name="Lipzen A."/>
            <person name="Clum A."/>
            <person name="Drula E."/>
            <person name="Henrissat B."/>
            <person name="Kohler A."/>
            <person name="Grigoriev I.V."/>
            <person name="Martin F.M."/>
            <person name="Hacquard S."/>
        </authorList>
    </citation>
    <scope>NUCLEOTIDE SEQUENCE [LARGE SCALE GENOMIC DNA]</scope>
    <source>
        <strain evidence="1 2">MPI-SDFR-AT-0080</strain>
    </source>
</reference>
<evidence type="ECO:0000313" key="1">
    <source>
        <dbReference type="EMBL" id="KAH7048464.1"/>
    </source>
</evidence>
<organism evidence="1 2">
    <name type="scientific">Macrophomina phaseolina</name>
    <dbReference type="NCBI Taxonomy" id="35725"/>
    <lineage>
        <taxon>Eukaryota</taxon>
        <taxon>Fungi</taxon>
        <taxon>Dikarya</taxon>
        <taxon>Ascomycota</taxon>
        <taxon>Pezizomycotina</taxon>
        <taxon>Dothideomycetes</taxon>
        <taxon>Dothideomycetes incertae sedis</taxon>
        <taxon>Botryosphaeriales</taxon>
        <taxon>Botryosphaeriaceae</taxon>
        <taxon>Macrophomina</taxon>
    </lineage>
</organism>
<proteinExistence type="predicted"/>
<gene>
    <name evidence="1" type="ORF">B0J12DRAFT_666114</name>
</gene>
<protein>
    <recommendedName>
        <fullName evidence="3">Secreted protein</fullName>
    </recommendedName>
</protein>
<name>A0ABQ8G916_9PEZI</name>